<keyword evidence="3" id="KW-1185">Reference proteome</keyword>
<reference evidence="2 3" key="1">
    <citation type="submission" date="2014-08" db="EMBL/GenBank/DDBJ databases">
        <title>Complete genome sequence of Corynebacterium phocae M408/89/1(T)(=DSM 44612(T)), isolated from the common seal (Phoca vitulina).</title>
        <authorList>
            <person name="Ruckert C."/>
            <person name="Albersmeier A."/>
            <person name="Winkler A."/>
            <person name="Kalinowski J."/>
        </authorList>
    </citation>
    <scope>NUCLEOTIDE SEQUENCE [LARGE SCALE GENOMIC DNA]</scope>
    <source>
        <strain evidence="2 3">M408/89/1</strain>
    </source>
</reference>
<sequence>MTGAITGAGIFVALAVLLLVLAKEIAPAATLSTLVAIAFIGWLAAETLSTTLDQWQSKVHQHPSPGGLTVAGGRVVILAATYGVAGMALLPTGAAALACAAVAGVAALIEVVALKSWQPGMDTTEVRDAWSETKQMTERLAREG</sequence>
<gene>
    <name evidence="2" type="ORF">CPHO_02875</name>
</gene>
<feature type="transmembrane region" description="Helical" evidence="1">
    <location>
        <begin position="32"/>
        <end position="55"/>
    </location>
</feature>
<name>A0A1L7D1H8_9CORY</name>
<dbReference type="AlphaFoldDB" id="A0A1L7D1H8"/>
<protein>
    <submittedName>
        <fullName evidence="2">Uncharacterized protein</fullName>
    </submittedName>
</protein>
<keyword evidence="1" id="KW-1133">Transmembrane helix</keyword>
<dbReference type="RefSeq" id="WP_075733049.1">
    <property type="nucleotide sequence ID" value="NZ_CP009249.1"/>
</dbReference>
<accession>A0A1L7D1H8</accession>
<dbReference type="Proteomes" id="UP000185491">
    <property type="component" value="Chromosome"/>
</dbReference>
<proteinExistence type="predicted"/>
<feature type="transmembrane region" description="Helical" evidence="1">
    <location>
        <begin position="95"/>
        <end position="114"/>
    </location>
</feature>
<evidence type="ECO:0000313" key="3">
    <source>
        <dbReference type="Proteomes" id="UP000185491"/>
    </source>
</evidence>
<evidence type="ECO:0000256" key="1">
    <source>
        <dbReference type="SAM" id="Phobius"/>
    </source>
</evidence>
<dbReference type="KEGG" id="cpho:CPHO_02875"/>
<organism evidence="2 3">
    <name type="scientific">Corynebacterium phocae</name>
    <dbReference type="NCBI Taxonomy" id="161895"/>
    <lineage>
        <taxon>Bacteria</taxon>
        <taxon>Bacillati</taxon>
        <taxon>Actinomycetota</taxon>
        <taxon>Actinomycetes</taxon>
        <taxon>Mycobacteriales</taxon>
        <taxon>Corynebacteriaceae</taxon>
        <taxon>Corynebacterium</taxon>
    </lineage>
</organism>
<keyword evidence="1" id="KW-0472">Membrane</keyword>
<evidence type="ECO:0000313" key="2">
    <source>
        <dbReference type="EMBL" id="APT92016.1"/>
    </source>
</evidence>
<dbReference type="EMBL" id="CP009249">
    <property type="protein sequence ID" value="APT92016.1"/>
    <property type="molecule type" value="Genomic_DNA"/>
</dbReference>
<keyword evidence="1" id="KW-0812">Transmembrane</keyword>